<comment type="caution">
    <text evidence="2">The sequence shown here is derived from an EMBL/GenBank/DDBJ whole genome shotgun (WGS) entry which is preliminary data.</text>
</comment>
<feature type="compositionally biased region" description="Low complexity" evidence="1">
    <location>
        <begin position="35"/>
        <end position="50"/>
    </location>
</feature>
<feature type="region of interest" description="Disordered" evidence="1">
    <location>
        <begin position="122"/>
        <end position="151"/>
    </location>
</feature>
<feature type="compositionally biased region" description="Low complexity" evidence="1">
    <location>
        <begin position="1"/>
        <end position="25"/>
    </location>
</feature>
<feature type="compositionally biased region" description="Low complexity" evidence="1">
    <location>
        <begin position="122"/>
        <end position="134"/>
    </location>
</feature>
<keyword evidence="3" id="KW-1185">Reference proteome</keyword>
<evidence type="ECO:0008006" key="4">
    <source>
        <dbReference type="Google" id="ProtNLM"/>
    </source>
</evidence>
<sequence>MADLQASAASSSSSSSGNQSATAESVSVGGMKYNTRSTRSKTATPSTAATPSIATYGFRVRKNASVPQANKDPVVPVVSRQSMRIAIANSLRTDGQHQLANPSAAVPNNAAAPANPATNLRRTVGRASASSTTRRITRSSKQPGVSMVPPRRAPMPIAGRHPRRGLPAAAAVDTGSHDTKRKTGHAHAKNMNQLQLDFSRGIPAEREGYYRIKNVVTEVTRGGASQYLVEWDGIDPSTGMAWPFEWVGASDLSKAALQAWELKKDELTG</sequence>
<proteinExistence type="predicted"/>
<name>A0ABR1RZA0_9PEZI</name>
<evidence type="ECO:0000313" key="3">
    <source>
        <dbReference type="Proteomes" id="UP001444661"/>
    </source>
</evidence>
<dbReference type="Proteomes" id="UP001444661">
    <property type="component" value="Unassembled WGS sequence"/>
</dbReference>
<evidence type="ECO:0000256" key="1">
    <source>
        <dbReference type="SAM" id="MobiDB-lite"/>
    </source>
</evidence>
<evidence type="ECO:0000313" key="2">
    <source>
        <dbReference type="EMBL" id="KAK8022760.1"/>
    </source>
</evidence>
<feature type="region of interest" description="Disordered" evidence="1">
    <location>
        <begin position="1"/>
        <end position="50"/>
    </location>
</feature>
<accession>A0ABR1RZA0</accession>
<gene>
    <name evidence="2" type="ORF">PG993_013527</name>
</gene>
<dbReference type="EMBL" id="JAQQWK010000012">
    <property type="protein sequence ID" value="KAK8022760.1"/>
    <property type="molecule type" value="Genomic_DNA"/>
</dbReference>
<organism evidence="2 3">
    <name type="scientific">Apiospora rasikravindrae</name>
    <dbReference type="NCBI Taxonomy" id="990691"/>
    <lineage>
        <taxon>Eukaryota</taxon>
        <taxon>Fungi</taxon>
        <taxon>Dikarya</taxon>
        <taxon>Ascomycota</taxon>
        <taxon>Pezizomycotina</taxon>
        <taxon>Sordariomycetes</taxon>
        <taxon>Xylariomycetidae</taxon>
        <taxon>Amphisphaeriales</taxon>
        <taxon>Apiosporaceae</taxon>
        <taxon>Apiospora</taxon>
    </lineage>
</organism>
<reference evidence="2 3" key="1">
    <citation type="submission" date="2023-01" db="EMBL/GenBank/DDBJ databases">
        <title>Analysis of 21 Apiospora genomes using comparative genomics revels a genus with tremendous synthesis potential of carbohydrate active enzymes and secondary metabolites.</title>
        <authorList>
            <person name="Sorensen T."/>
        </authorList>
    </citation>
    <scope>NUCLEOTIDE SEQUENCE [LARGE SCALE GENOMIC DNA]</scope>
    <source>
        <strain evidence="2 3">CBS 33761</strain>
    </source>
</reference>
<protein>
    <recommendedName>
        <fullName evidence="4">Chromo domain-containing protein</fullName>
    </recommendedName>
</protein>